<dbReference type="Pfam" id="PF00924">
    <property type="entry name" value="MS_channel_2nd"/>
    <property type="match status" value="1"/>
</dbReference>
<dbReference type="PANTHER" id="PTHR30221">
    <property type="entry name" value="SMALL-CONDUCTANCE MECHANOSENSITIVE CHANNEL"/>
    <property type="match status" value="1"/>
</dbReference>
<proteinExistence type="predicted"/>
<feature type="transmembrane region" description="Helical" evidence="1">
    <location>
        <begin position="53"/>
        <end position="77"/>
    </location>
</feature>
<evidence type="ECO:0000256" key="1">
    <source>
        <dbReference type="SAM" id="Phobius"/>
    </source>
</evidence>
<dbReference type="EMBL" id="DTFF01000041">
    <property type="protein sequence ID" value="HGI87657.1"/>
    <property type="molecule type" value="Genomic_DNA"/>
</dbReference>
<dbReference type="PANTHER" id="PTHR30221:SF1">
    <property type="entry name" value="SMALL-CONDUCTANCE MECHANOSENSITIVE CHANNEL"/>
    <property type="match status" value="1"/>
</dbReference>
<reference evidence="3" key="1">
    <citation type="journal article" date="2020" name="mSystems">
        <title>Genome- and Community-Level Interaction Insights into Carbon Utilization and Element Cycling Functions of Hydrothermarchaeota in Hydrothermal Sediment.</title>
        <authorList>
            <person name="Zhou Z."/>
            <person name="Liu Y."/>
            <person name="Xu W."/>
            <person name="Pan J."/>
            <person name="Luo Z.H."/>
            <person name="Li M."/>
        </authorList>
    </citation>
    <scope>NUCLEOTIDE SEQUENCE [LARGE SCALE GENOMIC DNA]</scope>
    <source>
        <strain evidence="3">SpSt-732</strain>
    </source>
</reference>
<gene>
    <name evidence="3" type="ORF">ENV14_04615</name>
</gene>
<dbReference type="InterPro" id="IPR045275">
    <property type="entry name" value="MscS_archaea/bacteria_type"/>
</dbReference>
<protein>
    <submittedName>
        <fullName evidence="3">Mechanosensitive ion channel family protein</fullName>
    </submittedName>
</protein>
<comment type="caution">
    <text evidence="3">The sequence shown here is derived from an EMBL/GenBank/DDBJ whole genome shotgun (WGS) entry which is preliminary data.</text>
</comment>
<dbReference type="GO" id="GO:0016020">
    <property type="term" value="C:membrane"/>
    <property type="evidence" value="ECO:0007669"/>
    <property type="project" value="InterPro"/>
</dbReference>
<evidence type="ECO:0000313" key="3">
    <source>
        <dbReference type="EMBL" id="HGI87657.1"/>
    </source>
</evidence>
<keyword evidence="1" id="KW-0812">Transmembrane</keyword>
<dbReference type="InterPro" id="IPR006685">
    <property type="entry name" value="MscS_channel_2nd"/>
</dbReference>
<keyword evidence="1" id="KW-0472">Membrane</keyword>
<sequence>MHSATGFGNLARGLKEACLVRYVVLFFGYITLAVIVATVLGVSGESIVASTTFSGLVLGLALQPVLLNFFAGVHMLLPGFIKLGQDVKVAGSLPVSPLAFPAYKFFGRDYIIPSIKGEVLEIGLLYVEVLDIDEQVIKVANMALLSSSVVLGEAEESKVTQVRYEFSVMCSPDEVLPKPRKPLQTLLGSSYSLYIEEQSYKQTT</sequence>
<dbReference type="Gene3D" id="1.10.287.1260">
    <property type="match status" value="1"/>
</dbReference>
<keyword evidence="1" id="KW-1133">Transmembrane helix</keyword>
<feature type="domain" description="Mechanosensitive ion channel MscS" evidence="2">
    <location>
        <begin position="65"/>
        <end position="149"/>
    </location>
</feature>
<evidence type="ECO:0000259" key="2">
    <source>
        <dbReference type="Pfam" id="PF00924"/>
    </source>
</evidence>
<name>A0A7C4BDB8_9CREN</name>
<dbReference type="AlphaFoldDB" id="A0A7C4BDB8"/>
<accession>A0A7C4BDB8</accession>
<dbReference type="GO" id="GO:0008381">
    <property type="term" value="F:mechanosensitive monoatomic ion channel activity"/>
    <property type="evidence" value="ECO:0007669"/>
    <property type="project" value="InterPro"/>
</dbReference>
<organism evidence="3">
    <name type="scientific">Ignisphaera aggregans</name>
    <dbReference type="NCBI Taxonomy" id="334771"/>
    <lineage>
        <taxon>Archaea</taxon>
        <taxon>Thermoproteota</taxon>
        <taxon>Thermoprotei</taxon>
        <taxon>Desulfurococcales</taxon>
        <taxon>Desulfurococcaceae</taxon>
        <taxon>Ignisphaera</taxon>
    </lineage>
</organism>
<feature type="transmembrane region" description="Helical" evidence="1">
    <location>
        <begin position="19"/>
        <end position="41"/>
    </location>
</feature>